<evidence type="ECO:0000259" key="6">
    <source>
        <dbReference type="SMART" id="SM01006"/>
    </source>
</evidence>
<evidence type="ECO:0000313" key="8">
    <source>
        <dbReference type="Proteomes" id="UP000199055"/>
    </source>
</evidence>
<evidence type="ECO:0000256" key="4">
    <source>
        <dbReference type="ARBA" id="ARBA00031122"/>
    </source>
</evidence>
<dbReference type="GO" id="GO:0016410">
    <property type="term" value="F:N-acyltransferase activity"/>
    <property type="evidence" value="ECO:0007669"/>
    <property type="project" value="TreeGrafter"/>
</dbReference>
<dbReference type="SMART" id="SM01006">
    <property type="entry name" value="AlcB"/>
    <property type="match status" value="1"/>
</dbReference>
<keyword evidence="7" id="KW-0808">Transferase</keyword>
<dbReference type="Proteomes" id="UP000199055">
    <property type="component" value="Unassembled WGS sequence"/>
</dbReference>
<dbReference type="GO" id="GO:0019290">
    <property type="term" value="P:siderophore biosynthetic process"/>
    <property type="evidence" value="ECO:0007669"/>
    <property type="project" value="InterPro"/>
</dbReference>
<keyword evidence="8" id="KW-1185">Reference proteome</keyword>
<evidence type="ECO:0000313" key="7">
    <source>
        <dbReference type="EMBL" id="SEQ45780.1"/>
    </source>
</evidence>
<dbReference type="SUPFAM" id="SSF55729">
    <property type="entry name" value="Acyl-CoA N-acyltransferases (Nat)"/>
    <property type="match status" value="1"/>
</dbReference>
<sequence>MSRPTGATAVPTAPGTPDAPRGSVHERTVEGFGTLRITPVDPEHDAVVIHGWVTGERAAFWGMGGMDVREVREVYAHMDALTTHHAFLVHRDGEPVALLQTYDPAEDRVGLCYEVRPGDVGAHLLLAPAADAGEPGFTGRLASAILEYLLTDPDCRRIVVEPDARNGKAIARMLRTGFEQGPEVVLPAVELPEVNLPEKRARLAFLPREAVAG</sequence>
<comment type="function">
    <text evidence="1">Acyltransferase required for the direct transfer of medium- to long-chain fatty acyl moieties from a carrier protein (MbtL) on to the epsilon-amino group of lysine residue in the mycobactin core.</text>
</comment>
<name>A0A1H9G6X7_9ACTN</name>
<evidence type="ECO:0000256" key="2">
    <source>
        <dbReference type="ARBA" id="ARBA00005102"/>
    </source>
</evidence>
<organism evidence="7 8">
    <name type="scientific">Streptomyces radiopugnans</name>
    <dbReference type="NCBI Taxonomy" id="403935"/>
    <lineage>
        <taxon>Bacteria</taxon>
        <taxon>Bacillati</taxon>
        <taxon>Actinomycetota</taxon>
        <taxon>Actinomycetes</taxon>
        <taxon>Kitasatosporales</taxon>
        <taxon>Streptomycetaceae</taxon>
        <taxon>Streptomyces</taxon>
    </lineage>
</organism>
<dbReference type="Gene3D" id="3.40.630.30">
    <property type="match status" value="1"/>
</dbReference>
<feature type="domain" description="Acyltransferase MbtK/IucB-like conserved" evidence="6">
    <location>
        <begin position="38"/>
        <end position="86"/>
    </location>
</feature>
<protein>
    <recommendedName>
        <fullName evidence="3">Lysine N-acyltransferase MbtK</fullName>
    </recommendedName>
    <alternativeName>
        <fullName evidence="4">Mycobactin synthase protein K</fullName>
    </alternativeName>
</protein>
<evidence type="ECO:0000256" key="5">
    <source>
        <dbReference type="SAM" id="MobiDB-lite"/>
    </source>
</evidence>
<evidence type="ECO:0000256" key="3">
    <source>
        <dbReference type="ARBA" id="ARBA00020586"/>
    </source>
</evidence>
<feature type="compositionally biased region" description="Low complexity" evidence="5">
    <location>
        <begin position="1"/>
        <end position="20"/>
    </location>
</feature>
<dbReference type="RefSeq" id="WP_245770135.1">
    <property type="nucleotide sequence ID" value="NZ_FOET01000008.1"/>
</dbReference>
<dbReference type="EMBL" id="FOET01000008">
    <property type="protein sequence ID" value="SEQ45780.1"/>
    <property type="molecule type" value="Genomic_DNA"/>
</dbReference>
<evidence type="ECO:0000256" key="1">
    <source>
        <dbReference type="ARBA" id="ARBA00003818"/>
    </source>
</evidence>
<reference evidence="7 8" key="1">
    <citation type="submission" date="2016-10" db="EMBL/GenBank/DDBJ databases">
        <authorList>
            <person name="de Groot N.N."/>
        </authorList>
    </citation>
    <scope>NUCLEOTIDE SEQUENCE [LARGE SCALE GENOMIC DNA]</scope>
    <source>
        <strain evidence="7 8">CGMCC 4.3519</strain>
    </source>
</reference>
<dbReference type="InterPro" id="IPR016181">
    <property type="entry name" value="Acyl_CoA_acyltransferase"/>
</dbReference>
<dbReference type="STRING" id="403935.SAMN05216481_108123"/>
<dbReference type="UniPathway" id="UPA00011"/>
<dbReference type="PANTHER" id="PTHR31438">
    <property type="entry name" value="LYSINE N-ACYLTRANSFERASE C17G9.06C-RELATED"/>
    <property type="match status" value="1"/>
</dbReference>
<comment type="pathway">
    <text evidence="2">Siderophore biosynthesis; mycobactin biosynthesis.</text>
</comment>
<accession>A0A1H9G6X7</accession>
<dbReference type="Pfam" id="PF13523">
    <property type="entry name" value="Acetyltransf_8"/>
    <property type="match status" value="1"/>
</dbReference>
<gene>
    <name evidence="7" type="ORF">SAMN05216481_108123</name>
</gene>
<dbReference type="PANTHER" id="PTHR31438:SF1">
    <property type="entry name" value="LYSINE N-ACYLTRANSFERASE C17G9.06C-RELATED"/>
    <property type="match status" value="1"/>
</dbReference>
<dbReference type="AlphaFoldDB" id="A0A1H9G6X7"/>
<proteinExistence type="predicted"/>
<dbReference type="InterPro" id="IPR019432">
    <property type="entry name" value="Acyltransferase_MbtK/IucB-like"/>
</dbReference>
<feature type="region of interest" description="Disordered" evidence="5">
    <location>
        <begin position="1"/>
        <end position="24"/>
    </location>
</feature>